<organism evidence="4">
    <name type="scientific">Enterobius vermicularis</name>
    <name type="common">Human pinworm</name>
    <dbReference type="NCBI Taxonomy" id="51028"/>
    <lineage>
        <taxon>Eukaryota</taxon>
        <taxon>Metazoa</taxon>
        <taxon>Ecdysozoa</taxon>
        <taxon>Nematoda</taxon>
        <taxon>Chromadorea</taxon>
        <taxon>Rhabditida</taxon>
        <taxon>Spirurina</taxon>
        <taxon>Oxyuridomorpha</taxon>
        <taxon>Oxyuroidea</taxon>
        <taxon>Oxyuridae</taxon>
        <taxon>Enterobius</taxon>
    </lineage>
</organism>
<evidence type="ECO:0000313" key="4">
    <source>
        <dbReference type="WBParaSite" id="EVEC_0001189701-mRNA-1"/>
    </source>
</evidence>
<evidence type="ECO:0000313" key="2">
    <source>
        <dbReference type="EMBL" id="VDD96406.1"/>
    </source>
</evidence>
<feature type="transmembrane region" description="Helical" evidence="1">
    <location>
        <begin position="25"/>
        <end position="47"/>
    </location>
</feature>
<protein>
    <submittedName>
        <fullName evidence="4">Transmembrane protein</fullName>
    </submittedName>
</protein>
<sequence>MQVVMSRQFHHRPAYALAAYTQHRFIIVPSLVPPLLLAVAVLTAALWPRSNIGGGITQLRSATVVDRVFPNKNLHGPTPVRTELFVS</sequence>
<keyword evidence="1" id="KW-1133">Transmembrane helix</keyword>
<reference evidence="4" key="1">
    <citation type="submission" date="2017-02" db="UniProtKB">
        <authorList>
            <consortium name="WormBaseParasite"/>
        </authorList>
    </citation>
    <scope>IDENTIFICATION</scope>
</reference>
<keyword evidence="3" id="KW-1185">Reference proteome</keyword>
<dbReference type="EMBL" id="UXUI01011648">
    <property type="protein sequence ID" value="VDD96406.1"/>
    <property type="molecule type" value="Genomic_DNA"/>
</dbReference>
<dbReference type="Proteomes" id="UP000274131">
    <property type="component" value="Unassembled WGS sequence"/>
</dbReference>
<evidence type="ECO:0000313" key="3">
    <source>
        <dbReference type="Proteomes" id="UP000274131"/>
    </source>
</evidence>
<keyword evidence="1" id="KW-0812">Transmembrane</keyword>
<accession>A0A0N4VLW1</accession>
<reference evidence="2 3" key="2">
    <citation type="submission" date="2018-10" db="EMBL/GenBank/DDBJ databases">
        <authorList>
            <consortium name="Pathogen Informatics"/>
        </authorList>
    </citation>
    <scope>NUCLEOTIDE SEQUENCE [LARGE SCALE GENOMIC DNA]</scope>
</reference>
<dbReference type="WBParaSite" id="EVEC_0001189701-mRNA-1">
    <property type="protein sequence ID" value="EVEC_0001189701-mRNA-1"/>
    <property type="gene ID" value="EVEC_0001189701"/>
</dbReference>
<evidence type="ECO:0000256" key="1">
    <source>
        <dbReference type="SAM" id="Phobius"/>
    </source>
</evidence>
<keyword evidence="1" id="KW-0472">Membrane</keyword>
<proteinExistence type="predicted"/>
<name>A0A0N4VLW1_ENTVE</name>
<dbReference type="AlphaFoldDB" id="A0A0N4VLW1"/>
<gene>
    <name evidence="2" type="ORF">EVEC_LOCUS11157</name>
</gene>